<keyword evidence="2" id="KW-0812">Transmembrane</keyword>
<dbReference type="STRING" id="1817772.A2527_01170"/>
<comment type="subcellular location">
    <subcellularLocation>
        <location evidence="1">Cell membrane</location>
        <topology evidence="1">Multi-pass membrane protein</topology>
    </subcellularLocation>
</comment>
<dbReference type="InterPro" id="IPR050721">
    <property type="entry name" value="Trk_Ktr_HKT_K-transport"/>
</dbReference>
<dbReference type="Gene3D" id="3.40.50.720">
    <property type="entry name" value="NAD(P)-binding Rossmann-like Domain"/>
    <property type="match status" value="2"/>
</dbReference>
<proteinExistence type="predicted"/>
<evidence type="ECO:0000259" key="3">
    <source>
        <dbReference type="Pfam" id="PF02254"/>
    </source>
</evidence>
<feature type="transmembrane region" description="Helical" evidence="2">
    <location>
        <begin position="65"/>
        <end position="90"/>
    </location>
</feature>
<accession>A0A1F6GEK6</accession>
<dbReference type="InterPro" id="IPR003148">
    <property type="entry name" value="RCK_N"/>
</dbReference>
<dbReference type="PANTHER" id="PTHR43833">
    <property type="entry name" value="POTASSIUM CHANNEL PROTEIN 2-RELATED-RELATED"/>
    <property type="match status" value="1"/>
</dbReference>
<dbReference type="GO" id="GO:0006813">
    <property type="term" value="P:potassium ion transport"/>
    <property type="evidence" value="ECO:0007669"/>
    <property type="project" value="InterPro"/>
</dbReference>
<name>A0A1F6GEK6_9PROT</name>
<dbReference type="AlphaFoldDB" id="A0A1F6GEK6"/>
<dbReference type="Pfam" id="PF07885">
    <property type="entry name" value="Ion_trans_2"/>
    <property type="match status" value="1"/>
</dbReference>
<dbReference type="EMBL" id="MFNE01000011">
    <property type="protein sequence ID" value="OGG96532.1"/>
    <property type="molecule type" value="Genomic_DNA"/>
</dbReference>
<dbReference type="Pfam" id="PF02254">
    <property type="entry name" value="TrkA_N"/>
    <property type="match status" value="1"/>
</dbReference>
<dbReference type="PANTHER" id="PTHR43833:SF9">
    <property type="entry name" value="POTASSIUM CHANNEL PROTEIN YUGO-RELATED"/>
    <property type="match status" value="1"/>
</dbReference>
<dbReference type="GO" id="GO:0005886">
    <property type="term" value="C:plasma membrane"/>
    <property type="evidence" value="ECO:0007669"/>
    <property type="project" value="UniProtKB-SubCell"/>
</dbReference>
<dbReference type="SUPFAM" id="SSF81324">
    <property type="entry name" value="Voltage-gated potassium channels"/>
    <property type="match status" value="1"/>
</dbReference>
<dbReference type="Gene3D" id="1.10.287.70">
    <property type="match status" value="1"/>
</dbReference>
<evidence type="ECO:0000313" key="5">
    <source>
        <dbReference type="EMBL" id="OGG96532.1"/>
    </source>
</evidence>
<dbReference type="SUPFAM" id="SSF51735">
    <property type="entry name" value="NAD(P)-binding Rossmann-fold domains"/>
    <property type="match status" value="2"/>
</dbReference>
<feature type="domain" description="Potassium channel" evidence="4">
    <location>
        <begin position="14"/>
        <end position="89"/>
    </location>
</feature>
<feature type="transmembrane region" description="Helical" evidence="2">
    <location>
        <begin position="32"/>
        <end position="53"/>
    </location>
</feature>
<dbReference type="PRINTS" id="PR00169">
    <property type="entry name" value="KCHANNEL"/>
</dbReference>
<gene>
    <name evidence="5" type="ORF">A2527_01170</name>
</gene>
<evidence type="ECO:0000256" key="2">
    <source>
        <dbReference type="SAM" id="Phobius"/>
    </source>
</evidence>
<feature type="domain" description="RCK N-terminal" evidence="3">
    <location>
        <begin position="149"/>
        <end position="227"/>
    </location>
</feature>
<dbReference type="InterPro" id="IPR036291">
    <property type="entry name" value="NAD(P)-bd_dom_sf"/>
</dbReference>
<protein>
    <recommendedName>
        <fullName evidence="7">Potassium channel domain-containing protein</fullName>
    </recommendedName>
</protein>
<sequence length="578" mass="64180">MHGRILFLLVLPCVVAFSSLGIFLIEGHGDSAYSSLFNSLWWTVVTFTTVGYGDMYPVTVEGKVFGIWVLCLGVLINSIVISFVSNWFFALKSSRAQGLKEVNLDDHILVCSDSPVFIYSVLSENKSFVEGHKAVIVTPLERHPLLGSKFETVPWVHGDAYVIDVLKKASAQDGKIAYVSFEDDADTVMAVMQLEVLSPGGVIQTMARYRIQDFRNHLMNVGCDYAIKTYDVYVPLMVQSSISQGAPVWIREIILTLSNTPTIRSKDLHESFVDRTWLEYIAEVKTKAGEMPLGLINPEGKLQVNPSADTRLAAKSRVLSMVPHRAGSRGDTLGEGQSFMGFEDIGSEGHIVVCSDEASFIGRILIELELAKVPGKIVVLSKLDPFRDKIGHPRVEWIQAKSYSDYGLEKANAANARIAFIDHERDSHTLMAVLRLETITQGKIFSVASYREPGFDERLLGVGCDYCINVDELIAPILYQNAIHHGIGNLIEQIISHQPQSESLSVVKLSDKWNERTWIKTVLKLKERFGILPVGLITENGAKMLTNPDPEVVVKPTDSLIFIARTGLNIDLPIFENI</sequence>
<evidence type="ECO:0000313" key="6">
    <source>
        <dbReference type="Proteomes" id="UP000178449"/>
    </source>
</evidence>
<comment type="caution">
    <text evidence="5">The sequence shown here is derived from an EMBL/GenBank/DDBJ whole genome shotgun (WGS) entry which is preliminary data.</text>
</comment>
<feature type="transmembrane region" description="Helical" evidence="2">
    <location>
        <begin position="6"/>
        <end position="25"/>
    </location>
</feature>
<keyword evidence="2" id="KW-0472">Membrane</keyword>
<keyword evidence="2" id="KW-1133">Transmembrane helix</keyword>
<dbReference type="InterPro" id="IPR013099">
    <property type="entry name" value="K_chnl_dom"/>
</dbReference>
<evidence type="ECO:0000259" key="4">
    <source>
        <dbReference type="Pfam" id="PF07885"/>
    </source>
</evidence>
<dbReference type="Proteomes" id="UP000178449">
    <property type="component" value="Unassembled WGS sequence"/>
</dbReference>
<evidence type="ECO:0000256" key="1">
    <source>
        <dbReference type="ARBA" id="ARBA00004651"/>
    </source>
</evidence>
<organism evidence="5 6">
    <name type="scientific">Candidatus Lambdaproteobacteria bacterium RIFOXYD2_FULL_50_16</name>
    <dbReference type="NCBI Taxonomy" id="1817772"/>
    <lineage>
        <taxon>Bacteria</taxon>
        <taxon>Pseudomonadati</taxon>
        <taxon>Pseudomonadota</taxon>
        <taxon>Candidatus Lambdaproteobacteria</taxon>
    </lineage>
</organism>
<reference evidence="5 6" key="1">
    <citation type="journal article" date="2016" name="Nat. Commun.">
        <title>Thousands of microbial genomes shed light on interconnected biogeochemical processes in an aquifer system.</title>
        <authorList>
            <person name="Anantharaman K."/>
            <person name="Brown C.T."/>
            <person name="Hug L.A."/>
            <person name="Sharon I."/>
            <person name="Castelle C.J."/>
            <person name="Probst A.J."/>
            <person name="Thomas B.C."/>
            <person name="Singh A."/>
            <person name="Wilkins M.J."/>
            <person name="Karaoz U."/>
            <person name="Brodie E.L."/>
            <person name="Williams K.H."/>
            <person name="Hubbard S.S."/>
            <person name="Banfield J.F."/>
        </authorList>
    </citation>
    <scope>NUCLEOTIDE SEQUENCE [LARGE SCALE GENOMIC DNA]</scope>
</reference>
<evidence type="ECO:0008006" key="7">
    <source>
        <dbReference type="Google" id="ProtNLM"/>
    </source>
</evidence>